<evidence type="ECO:0000256" key="3">
    <source>
        <dbReference type="ARBA" id="ARBA00022737"/>
    </source>
</evidence>
<keyword evidence="3" id="KW-0677">Repeat</keyword>
<keyword evidence="2 8" id="KW-0812">Transmembrane</keyword>
<evidence type="ECO:0000259" key="10">
    <source>
        <dbReference type="PROSITE" id="PS51371"/>
    </source>
</evidence>
<dbReference type="InterPro" id="IPR005170">
    <property type="entry name" value="Transptr-assoc_dom"/>
</dbReference>
<evidence type="ECO:0000256" key="6">
    <source>
        <dbReference type="ARBA" id="ARBA00023136"/>
    </source>
</evidence>
<keyword evidence="5 7" id="KW-0129">CBS domain</keyword>
<evidence type="ECO:0000313" key="12">
    <source>
        <dbReference type="EMBL" id="PQJ66849.1"/>
    </source>
</evidence>
<evidence type="ECO:0000256" key="1">
    <source>
        <dbReference type="ARBA" id="ARBA00004141"/>
    </source>
</evidence>
<dbReference type="Proteomes" id="UP000238730">
    <property type="component" value="Unassembled WGS sequence"/>
</dbReference>
<dbReference type="GO" id="GO:0050660">
    <property type="term" value="F:flavin adenine dinucleotide binding"/>
    <property type="evidence" value="ECO:0007669"/>
    <property type="project" value="InterPro"/>
</dbReference>
<proteinExistence type="predicted"/>
<feature type="domain" description="CNNM transmembrane" evidence="11">
    <location>
        <begin position="1"/>
        <end position="196"/>
    </location>
</feature>
<dbReference type="Pfam" id="PF01595">
    <property type="entry name" value="CNNM"/>
    <property type="match status" value="1"/>
</dbReference>
<dbReference type="GO" id="GO:0005886">
    <property type="term" value="C:plasma membrane"/>
    <property type="evidence" value="ECO:0007669"/>
    <property type="project" value="TreeGrafter"/>
</dbReference>
<evidence type="ECO:0000256" key="4">
    <source>
        <dbReference type="ARBA" id="ARBA00022989"/>
    </source>
</evidence>
<evidence type="ECO:0000259" key="11">
    <source>
        <dbReference type="PROSITE" id="PS51846"/>
    </source>
</evidence>
<dbReference type="Gene3D" id="3.30.465.10">
    <property type="match status" value="1"/>
</dbReference>
<dbReference type="InterPro" id="IPR046342">
    <property type="entry name" value="CBS_dom_sf"/>
</dbReference>
<sequence>MSIIILVCLIIINGLFAMSEIALVTAKKNRLQRLADEGNISAQKAIELGESPTQFLSTMQIGITVIGIMNGVIGEAALAGPISHWLIELGFPAKSVGFTASAIAVIVLTYVSIVIGELVPKRLGQVNAVSIAIFFARPIAVIAFISRPFVWLLANSTDLLLRLMGKGKDDSSALTEDDIRAVIAEGSQSGVIHQHEHNMMRNVFNFDDRKVSSMMTPRNEIAYLDLNYSPESYLQKLLSSTYACLPVGNNGFSDLKGTLNAKQLLQFINDNTAENPLSILDYLTPPVFVPENWTGTTLLEMFQSSGSDFAFVVDEYGDIQGIVTSQDILEALAGKFTPDNPKDVWSEQNPDGSWNLDGMMPITVFKDLLDINKLPDEEDGGYHTLSGMLVWLLDDLPKLDDCIRWQGWQFRILTLENNRIDRILAQRYE</sequence>
<evidence type="ECO:0000256" key="8">
    <source>
        <dbReference type="PROSITE-ProRule" id="PRU01193"/>
    </source>
</evidence>
<reference evidence="12 13" key="1">
    <citation type="submission" date="2016-12" db="EMBL/GenBank/DDBJ databases">
        <title>Diversity of luminous bacteria.</title>
        <authorList>
            <person name="Yoshizawa S."/>
            <person name="Kogure K."/>
        </authorList>
    </citation>
    <scope>NUCLEOTIDE SEQUENCE [LARGE SCALE GENOMIC DNA]</scope>
    <source>
        <strain evidence="12 13">LC1-200</strain>
    </source>
</reference>
<dbReference type="SUPFAM" id="SSF54631">
    <property type="entry name" value="CBS-domain pair"/>
    <property type="match status" value="1"/>
</dbReference>
<feature type="transmembrane region" description="Helical" evidence="9">
    <location>
        <begin position="128"/>
        <end position="154"/>
    </location>
</feature>
<dbReference type="InterPro" id="IPR016169">
    <property type="entry name" value="FAD-bd_PCMH_sub2"/>
</dbReference>
<evidence type="ECO:0000256" key="9">
    <source>
        <dbReference type="SAM" id="Phobius"/>
    </source>
</evidence>
<dbReference type="InterPro" id="IPR002550">
    <property type="entry name" value="CNNM"/>
</dbReference>
<dbReference type="PANTHER" id="PTHR22777:SF17">
    <property type="entry name" value="UPF0053 PROTEIN SLL0260"/>
    <property type="match status" value="1"/>
</dbReference>
<evidence type="ECO:0000256" key="7">
    <source>
        <dbReference type="PROSITE-ProRule" id="PRU00703"/>
    </source>
</evidence>
<organism evidence="12 13">
    <name type="scientific">Photobacterium angustum</name>
    <dbReference type="NCBI Taxonomy" id="661"/>
    <lineage>
        <taxon>Bacteria</taxon>
        <taxon>Pseudomonadati</taxon>
        <taxon>Pseudomonadota</taxon>
        <taxon>Gammaproteobacteria</taxon>
        <taxon>Vibrionales</taxon>
        <taxon>Vibrionaceae</taxon>
        <taxon>Photobacterium</taxon>
    </lineage>
</organism>
<accession>A0A2S7VXL1</accession>
<dbReference type="InterPro" id="IPR036318">
    <property type="entry name" value="FAD-bd_PCMH-like_sf"/>
</dbReference>
<dbReference type="Gene3D" id="3.10.580.10">
    <property type="entry name" value="CBS-domain"/>
    <property type="match status" value="1"/>
</dbReference>
<evidence type="ECO:0008006" key="14">
    <source>
        <dbReference type="Google" id="ProtNLM"/>
    </source>
</evidence>
<dbReference type="PROSITE" id="PS51846">
    <property type="entry name" value="CNNM"/>
    <property type="match status" value="1"/>
</dbReference>
<dbReference type="EMBL" id="MSCJ01000001">
    <property type="protein sequence ID" value="PQJ66849.1"/>
    <property type="molecule type" value="Genomic_DNA"/>
</dbReference>
<dbReference type="InterPro" id="IPR000644">
    <property type="entry name" value="CBS_dom"/>
</dbReference>
<evidence type="ECO:0000256" key="5">
    <source>
        <dbReference type="ARBA" id="ARBA00023122"/>
    </source>
</evidence>
<evidence type="ECO:0000313" key="13">
    <source>
        <dbReference type="Proteomes" id="UP000238730"/>
    </source>
</evidence>
<keyword evidence="6 8" id="KW-0472">Membrane</keyword>
<feature type="domain" description="CBS" evidence="10">
    <location>
        <begin position="282"/>
        <end position="344"/>
    </location>
</feature>
<dbReference type="AlphaFoldDB" id="A0A2S7VXL1"/>
<protein>
    <recommendedName>
        <fullName evidence="14">HlyC/CorC family transporter</fullName>
    </recommendedName>
</protein>
<feature type="transmembrane region" description="Helical" evidence="9">
    <location>
        <begin position="95"/>
        <end position="116"/>
    </location>
</feature>
<dbReference type="PROSITE" id="PS51371">
    <property type="entry name" value="CBS"/>
    <property type="match status" value="1"/>
</dbReference>
<comment type="caution">
    <text evidence="12">The sequence shown here is derived from an EMBL/GenBank/DDBJ whole genome shotgun (WGS) entry which is preliminary data.</text>
</comment>
<dbReference type="PANTHER" id="PTHR22777">
    <property type="entry name" value="HEMOLYSIN-RELATED"/>
    <property type="match status" value="1"/>
</dbReference>
<evidence type="ECO:0000256" key="2">
    <source>
        <dbReference type="ARBA" id="ARBA00022692"/>
    </source>
</evidence>
<gene>
    <name evidence="12" type="ORF">BTO08_05135</name>
</gene>
<dbReference type="SUPFAM" id="SSF56176">
    <property type="entry name" value="FAD-binding/transporter-associated domain-like"/>
    <property type="match status" value="1"/>
</dbReference>
<dbReference type="Pfam" id="PF03471">
    <property type="entry name" value="CorC_HlyC"/>
    <property type="match status" value="1"/>
</dbReference>
<feature type="transmembrane region" description="Helical" evidence="9">
    <location>
        <begin position="61"/>
        <end position="83"/>
    </location>
</feature>
<dbReference type="RefSeq" id="WP_105060166.1">
    <property type="nucleotide sequence ID" value="NZ_MSCJ01000001.1"/>
</dbReference>
<dbReference type="InterPro" id="IPR044751">
    <property type="entry name" value="Ion_transp-like_CBS"/>
</dbReference>
<dbReference type="CDD" id="cd04590">
    <property type="entry name" value="CBS_pair_CorC_HlyC_assoc"/>
    <property type="match status" value="1"/>
</dbReference>
<keyword evidence="4 8" id="KW-1133">Transmembrane helix</keyword>
<comment type="subcellular location">
    <subcellularLocation>
        <location evidence="1">Membrane</location>
        <topology evidence="1">Multi-pass membrane protein</topology>
    </subcellularLocation>
</comment>
<dbReference type="Pfam" id="PF00571">
    <property type="entry name" value="CBS"/>
    <property type="match status" value="1"/>
</dbReference>
<dbReference type="SMART" id="SM01091">
    <property type="entry name" value="CorC_HlyC"/>
    <property type="match status" value="1"/>
</dbReference>
<dbReference type="OrthoDB" id="9797674at2"/>
<name>A0A2S7VXL1_PHOAN</name>